<proteinExistence type="predicted"/>
<gene>
    <name evidence="1" type="ORF">GCM10009550_53710</name>
</gene>
<organism evidence="1 2">
    <name type="scientific">Actinocorallia libanotica</name>
    <dbReference type="NCBI Taxonomy" id="46162"/>
    <lineage>
        <taxon>Bacteria</taxon>
        <taxon>Bacillati</taxon>
        <taxon>Actinomycetota</taxon>
        <taxon>Actinomycetes</taxon>
        <taxon>Streptosporangiales</taxon>
        <taxon>Thermomonosporaceae</taxon>
        <taxon>Actinocorallia</taxon>
    </lineage>
</organism>
<dbReference type="CDD" id="cd19608">
    <property type="entry name" value="GH113_mannanase-like"/>
    <property type="match status" value="1"/>
</dbReference>
<dbReference type="Proteomes" id="UP001500665">
    <property type="component" value="Unassembled WGS sequence"/>
</dbReference>
<dbReference type="InterPro" id="IPR017853">
    <property type="entry name" value="GH"/>
</dbReference>
<dbReference type="PROSITE" id="PS51257">
    <property type="entry name" value="PROKAR_LIPOPROTEIN"/>
    <property type="match status" value="1"/>
</dbReference>
<sequence length="332" mass="36766">MIHRTLAAVLLAGAAASCRPEAAEATRQYGFALPAWTESDYSSPRAPAYVASLAATGARWIQFTPTWYQRTTEDSTIRRTEETASDESLRGVIALAEKHRLKVLLKPHVDLPGDEDRAEIRPKDRAEWFASYRAFITHYAKLAASAGVDQLAVGTELAGVSGHRAEWLAVISDVRDAFAGELVYAANYDAYQSVAFWDEVDLIGIDAYWPLASEPTGSVEELKQAWDPHAAELSALSAAHGKKILFTEAGYTSQRGTVTEPYSWTVSAVRDDREQAAAYEALLATFSTKAWWAGVMFWMWDDWPGSESVPRPLAYTPHGKPAEKVARRYFTR</sequence>
<dbReference type="EMBL" id="BAAAHH010000025">
    <property type="protein sequence ID" value="GAA0961309.1"/>
    <property type="molecule type" value="Genomic_DNA"/>
</dbReference>
<comment type="caution">
    <text evidence="1">The sequence shown here is derived from an EMBL/GenBank/DDBJ whole genome shotgun (WGS) entry which is preliminary data.</text>
</comment>
<keyword evidence="2" id="KW-1185">Reference proteome</keyword>
<dbReference type="Pfam" id="PF22612">
    <property type="entry name" value="GH113"/>
    <property type="match status" value="1"/>
</dbReference>
<reference evidence="1 2" key="1">
    <citation type="journal article" date="2019" name="Int. J. Syst. Evol. Microbiol.">
        <title>The Global Catalogue of Microorganisms (GCM) 10K type strain sequencing project: providing services to taxonomists for standard genome sequencing and annotation.</title>
        <authorList>
            <consortium name="The Broad Institute Genomics Platform"/>
            <consortium name="The Broad Institute Genome Sequencing Center for Infectious Disease"/>
            <person name="Wu L."/>
            <person name="Ma J."/>
        </authorList>
    </citation>
    <scope>NUCLEOTIDE SEQUENCE [LARGE SCALE GENOMIC DNA]</scope>
    <source>
        <strain evidence="1 2">JCM 10696</strain>
    </source>
</reference>
<evidence type="ECO:0000313" key="1">
    <source>
        <dbReference type="EMBL" id="GAA0961309.1"/>
    </source>
</evidence>
<name>A0ABN1RPQ2_9ACTN</name>
<protein>
    <recommendedName>
        <fullName evidence="3">GTA TIM-barrel-like domain-containing protein</fullName>
    </recommendedName>
</protein>
<dbReference type="InterPro" id="IPR055151">
    <property type="entry name" value="GH113"/>
</dbReference>
<dbReference type="SUPFAM" id="SSF51445">
    <property type="entry name" value="(Trans)glycosidases"/>
    <property type="match status" value="1"/>
</dbReference>
<dbReference type="Gene3D" id="3.20.20.80">
    <property type="entry name" value="Glycosidases"/>
    <property type="match status" value="1"/>
</dbReference>
<evidence type="ECO:0000313" key="2">
    <source>
        <dbReference type="Proteomes" id="UP001500665"/>
    </source>
</evidence>
<evidence type="ECO:0008006" key="3">
    <source>
        <dbReference type="Google" id="ProtNLM"/>
    </source>
</evidence>
<accession>A0ABN1RPQ2</accession>
<dbReference type="RefSeq" id="WP_344243746.1">
    <property type="nucleotide sequence ID" value="NZ_BAAAHH010000025.1"/>
</dbReference>